<evidence type="ECO:0000256" key="1">
    <source>
        <dbReference type="ARBA" id="ARBA00001974"/>
    </source>
</evidence>
<keyword evidence="4" id="KW-0274">FAD</keyword>
<dbReference type="Gene3D" id="3.50.50.60">
    <property type="entry name" value="FAD/NAD(P)-binding domain"/>
    <property type="match status" value="2"/>
</dbReference>
<dbReference type="GeneID" id="27724020"/>
<evidence type="ECO:0000256" key="2">
    <source>
        <dbReference type="ARBA" id="ARBA00007992"/>
    </source>
</evidence>
<comment type="caution">
    <text evidence="8">The sequence shown here is derived from an EMBL/GenBank/DDBJ whole genome shotgun (WGS) entry which is preliminary data.</text>
</comment>
<evidence type="ECO:0000256" key="5">
    <source>
        <dbReference type="ARBA" id="ARBA00023002"/>
    </source>
</evidence>
<dbReference type="InterPro" id="IPR002938">
    <property type="entry name" value="FAD-bd"/>
</dbReference>
<dbReference type="Proteomes" id="UP000028545">
    <property type="component" value="Unassembled WGS sequence"/>
</dbReference>
<dbReference type="Pfam" id="PF01494">
    <property type="entry name" value="FAD_binding_3"/>
    <property type="match status" value="2"/>
</dbReference>
<dbReference type="GO" id="GO:0071949">
    <property type="term" value="F:FAD binding"/>
    <property type="evidence" value="ECO:0007669"/>
    <property type="project" value="InterPro"/>
</dbReference>
<dbReference type="PANTHER" id="PTHR47356:SF2">
    <property type="entry name" value="FAD-BINDING DOMAIN-CONTAINING PROTEIN-RELATED"/>
    <property type="match status" value="1"/>
</dbReference>
<evidence type="ECO:0000256" key="4">
    <source>
        <dbReference type="ARBA" id="ARBA00022827"/>
    </source>
</evidence>
<sequence length="406" mass="45138">MAPEKFKAIIIGGGPAGLTAAHILYKAGIDFVVLEARDKVVVDHGAAMVLGPQNLRVIRQLGLYDKLLEIGAELLSVKGFLQDGRVFKDVPELETFKENHGIGLVAFHRAQLVQFFYDNFPDETKARYLTNKRVTSIESGEEGVKVTAADGSVFEGSIVIGADGVHSVARKIVRELALAEDPKRDWDPENPFPAEYRCLWFSFPPPTEPDTVYDDKDVEDFVAKVAEYPVTETLKVKDLFEKRQTAGLSDLGEGIAMHWSWGRIVLVGDAIHKFTPNAGLGLNNAIQDIVALTNGLHTAIKAAPGGQADNQTLSGVFRTYREQRVEGLQQDYDRSALVTRLQAWRSRLHFFLSRFVFSWPFISRFVVNRVVSPVVRRGLVLSYVPSTDLPKGRISWEHQIPAAKVV</sequence>
<dbReference type="PRINTS" id="PR00420">
    <property type="entry name" value="RNGMNOXGNASE"/>
</dbReference>
<dbReference type="VEuPathDB" id="FungiDB:SAPIO_CDS4948"/>
<dbReference type="InterPro" id="IPR036188">
    <property type="entry name" value="FAD/NAD-bd_sf"/>
</dbReference>
<dbReference type="OrthoDB" id="2431938at2759"/>
<dbReference type="PANTHER" id="PTHR47356">
    <property type="entry name" value="FAD-DEPENDENT MONOOXYGENASE ASQG-RELATED"/>
    <property type="match status" value="1"/>
</dbReference>
<gene>
    <name evidence="8" type="ORF">SAPIO_CDS4948</name>
</gene>
<accession>A0A084G7E0</accession>
<organism evidence="8 9">
    <name type="scientific">Pseudallescheria apiosperma</name>
    <name type="common">Scedosporium apiospermum</name>
    <dbReference type="NCBI Taxonomy" id="563466"/>
    <lineage>
        <taxon>Eukaryota</taxon>
        <taxon>Fungi</taxon>
        <taxon>Dikarya</taxon>
        <taxon>Ascomycota</taxon>
        <taxon>Pezizomycotina</taxon>
        <taxon>Sordariomycetes</taxon>
        <taxon>Hypocreomycetidae</taxon>
        <taxon>Microascales</taxon>
        <taxon>Microascaceae</taxon>
        <taxon>Scedosporium</taxon>
    </lineage>
</organism>
<dbReference type="AlphaFoldDB" id="A0A084G7E0"/>
<dbReference type="KEGG" id="sapo:SAPIO_CDS4948"/>
<evidence type="ECO:0000256" key="3">
    <source>
        <dbReference type="ARBA" id="ARBA00022630"/>
    </source>
</evidence>
<dbReference type="OMA" id="WGWGRIV"/>
<evidence type="ECO:0000259" key="7">
    <source>
        <dbReference type="Pfam" id="PF01494"/>
    </source>
</evidence>
<keyword evidence="3" id="KW-0285">Flavoprotein</keyword>
<keyword evidence="6" id="KW-0503">Monooxygenase</keyword>
<protein>
    <recommendedName>
        <fullName evidence="7">FAD-binding domain-containing protein</fullName>
    </recommendedName>
</protein>
<dbReference type="RefSeq" id="XP_016643051.1">
    <property type="nucleotide sequence ID" value="XM_016787376.1"/>
</dbReference>
<evidence type="ECO:0000313" key="8">
    <source>
        <dbReference type="EMBL" id="KEZ43252.1"/>
    </source>
</evidence>
<evidence type="ECO:0000256" key="6">
    <source>
        <dbReference type="ARBA" id="ARBA00023033"/>
    </source>
</evidence>
<comment type="similarity">
    <text evidence="2">Belongs to the paxM FAD-dependent monooxygenase family.</text>
</comment>
<keyword evidence="5" id="KW-0560">Oxidoreductase</keyword>
<feature type="domain" description="FAD-binding" evidence="7">
    <location>
        <begin position="7"/>
        <end position="172"/>
    </location>
</feature>
<name>A0A084G7E0_PSEDA</name>
<comment type="cofactor">
    <cofactor evidence="1">
        <name>FAD</name>
        <dbReference type="ChEBI" id="CHEBI:57692"/>
    </cofactor>
</comment>
<dbReference type="GO" id="GO:0004497">
    <property type="term" value="F:monooxygenase activity"/>
    <property type="evidence" value="ECO:0007669"/>
    <property type="project" value="UniProtKB-KW"/>
</dbReference>
<dbReference type="InterPro" id="IPR050562">
    <property type="entry name" value="FAD_mOase_fung"/>
</dbReference>
<dbReference type="EMBL" id="JOWA01000095">
    <property type="protein sequence ID" value="KEZ43252.1"/>
    <property type="molecule type" value="Genomic_DNA"/>
</dbReference>
<evidence type="ECO:0000313" key="9">
    <source>
        <dbReference type="Proteomes" id="UP000028545"/>
    </source>
</evidence>
<dbReference type="HOGENOM" id="CLU_009665_12_2_1"/>
<feature type="domain" description="FAD-binding" evidence="7">
    <location>
        <begin position="250"/>
        <end position="313"/>
    </location>
</feature>
<reference evidence="8 9" key="1">
    <citation type="journal article" date="2014" name="Genome Announc.">
        <title>Draft genome sequence of the pathogenic fungus Scedosporium apiospermum.</title>
        <authorList>
            <person name="Vandeputte P."/>
            <person name="Ghamrawi S."/>
            <person name="Rechenmann M."/>
            <person name="Iltis A."/>
            <person name="Giraud S."/>
            <person name="Fleury M."/>
            <person name="Thornton C."/>
            <person name="Delhaes L."/>
            <person name="Meyer W."/>
            <person name="Papon N."/>
            <person name="Bouchara J.P."/>
        </authorList>
    </citation>
    <scope>NUCLEOTIDE SEQUENCE [LARGE SCALE GENOMIC DNA]</scope>
    <source>
        <strain evidence="8 9">IHEM 14462</strain>
    </source>
</reference>
<dbReference type="SUPFAM" id="SSF51905">
    <property type="entry name" value="FAD/NAD(P)-binding domain"/>
    <property type="match status" value="1"/>
</dbReference>
<proteinExistence type="inferred from homology"/>
<keyword evidence="9" id="KW-1185">Reference proteome</keyword>